<evidence type="ECO:0000256" key="8">
    <source>
        <dbReference type="ARBA" id="ARBA00023224"/>
    </source>
</evidence>
<dbReference type="GO" id="GO:0007214">
    <property type="term" value="P:gamma-aminobutyric acid signaling pathway"/>
    <property type="evidence" value="ECO:0007669"/>
    <property type="project" value="TreeGrafter"/>
</dbReference>
<dbReference type="InterPro" id="IPR017978">
    <property type="entry name" value="GPCR_3_C"/>
</dbReference>
<comment type="subcellular location">
    <subcellularLocation>
        <location evidence="1">Membrane</location>
        <topology evidence="1">Multi-pass membrane protein</topology>
    </subcellularLocation>
</comment>
<evidence type="ECO:0000256" key="10">
    <source>
        <dbReference type="SAM" id="Phobius"/>
    </source>
</evidence>
<dbReference type="PROSITE" id="PS50259">
    <property type="entry name" value="G_PROTEIN_RECEP_F3_4"/>
    <property type="match status" value="1"/>
</dbReference>
<dbReference type="InterPro" id="IPR002455">
    <property type="entry name" value="GPCR3_GABA-B"/>
</dbReference>
<dbReference type="GO" id="GO:0038039">
    <property type="term" value="C:G protein-coupled receptor heterodimeric complex"/>
    <property type="evidence" value="ECO:0007669"/>
    <property type="project" value="TreeGrafter"/>
</dbReference>
<keyword evidence="3 10" id="KW-1133">Transmembrane helix</keyword>
<feature type="transmembrane region" description="Helical" evidence="10">
    <location>
        <begin position="505"/>
        <end position="524"/>
    </location>
</feature>
<feature type="transmembrane region" description="Helical" evidence="10">
    <location>
        <begin position="621"/>
        <end position="645"/>
    </location>
</feature>
<proteinExistence type="predicted"/>
<dbReference type="Proteomes" id="UP001212152">
    <property type="component" value="Unassembled WGS sequence"/>
</dbReference>
<organism evidence="12 13">
    <name type="scientific">Geranomyces variabilis</name>
    <dbReference type="NCBI Taxonomy" id="109894"/>
    <lineage>
        <taxon>Eukaryota</taxon>
        <taxon>Fungi</taxon>
        <taxon>Fungi incertae sedis</taxon>
        <taxon>Chytridiomycota</taxon>
        <taxon>Chytridiomycota incertae sedis</taxon>
        <taxon>Chytridiomycetes</taxon>
        <taxon>Spizellomycetales</taxon>
        <taxon>Powellomycetaceae</taxon>
        <taxon>Geranomyces</taxon>
    </lineage>
</organism>
<evidence type="ECO:0000313" key="13">
    <source>
        <dbReference type="Proteomes" id="UP001212152"/>
    </source>
</evidence>
<reference evidence="12" key="1">
    <citation type="submission" date="2020-05" db="EMBL/GenBank/DDBJ databases">
        <title>Phylogenomic resolution of chytrid fungi.</title>
        <authorList>
            <person name="Stajich J.E."/>
            <person name="Amses K."/>
            <person name="Simmons R."/>
            <person name="Seto K."/>
            <person name="Myers J."/>
            <person name="Bonds A."/>
            <person name="Quandt C.A."/>
            <person name="Barry K."/>
            <person name="Liu P."/>
            <person name="Grigoriev I."/>
            <person name="Longcore J.E."/>
            <person name="James T.Y."/>
        </authorList>
    </citation>
    <scope>NUCLEOTIDE SEQUENCE</scope>
    <source>
        <strain evidence="12">JEL0379</strain>
    </source>
</reference>
<dbReference type="Pfam" id="PF01094">
    <property type="entry name" value="ANF_receptor"/>
    <property type="match status" value="1"/>
</dbReference>
<keyword evidence="4" id="KW-0297">G-protein coupled receptor</keyword>
<feature type="transmembrane region" description="Helical" evidence="10">
    <location>
        <begin position="464"/>
        <end position="484"/>
    </location>
</feature>
<feature type="domain" description="G-protein coupled receptors family 3 profile" evidence="11">
    <location>
        <begin position="395"/>
        <end position="612"/>
    </location>
</feature>
<evidence type="ECO:0000256" key="5">
    <source>
        <dbReference type="ARBA" id="ARBA00023136"/>
    </source>
</evidence>
<feature type="transmembrane region" description="Helical" evidence="10">
    <location>
        <begin position="557"/>
        <end position="579"/>
    </location>
</feature>
<evidence type="ECO:0000256" key="3">
    <source>
        <dbReference type="ARBA" id="ARBA00022989"/>
    </source>
</evidence>
<accession>A0AAD5TKM9</accession>
<dbReference type="EMBL" id="JADGJQ010000021">
    <property type="protein sequence ID" value="KAJ3179374.1"/>
    <property type="molecule type" value="Genomic_DNA"/>
</dbReference>
<dbReference type="PANTHER" id="PTHR10519">
    <property type="entry name" value="GABA-B RECEPTOR"/>
    <property type="match status" value="1"/>
</dbReference>
<keyword evidence="2 10" id="KW-0812">Transmembrane</keyword>
<evidence type="ECO:0000256" key="9">
    <source>
        <dbReference type="SAM" id="MobiDB-lite"/>
    </source>
</evidence>
<keyword evidence="13" id="KW-1185">Reference proteome</keyword>
<protein>
    <recommendedName>
        <fullName evidence="11">G-protein coupled receptors family 3 profile domain-containing protein</fullName>
    </recommendedName>
</protein>
<feature type="transmembrane region" description="Helical" evidence="10">
    <location>
        <begin position="432"/>
        <end position="452"/>
    </location>
</feature>
<keyword evidence="7" id="KW-0325">Glycoprotein</keyword>
<comment type="caution">
    <text evidence="12">The sequence shown here is derived from an EMBL/GenBank/DDBJ whole genome shotgun (WGS) entry which is preliminary data.</text>
</comment>
<dbReference type="Pfam" id="PF00003">
    <property type="entry name" value="7tm_3"/>
    <property type="match status" value="1"/>
</dbReference>
<feature type="transmembrane region" description="Helical" evidence="10">
    <location>
        <begin position="397"/>
        <end position="420"/>
    </location>
</feature>
<evidence type="ECO:0000256" key="2">
    <source>
        <dbReference type="ARBA" id="ARBA00022692"/>
    </source>
</evidence>
<dbReference type="PRINTS" id="PR00248">
    <property type="entry name" value="GPCRMGR"/>
</dbReference>
<evidence type="ECO:0000256" key="6">
    <source>
        <dbReference type="ARBA" id="ARBA00023170"/>
    </source>
</evidence>
<evidence type="ECO:0000256" key="1">
    <source>
        <dbReference type="ARBA" id="ARBA00004141"/>
    </source>
</evidence>
<dbReference type="CDD" id="cd15047">
    <property type="entry name" value="7tmC_GABA-B-like"/>
    <property type="match status" value="1"/>
</dbReference>
<feature type="compositionally biased region" description="Gly residues" evidence="9">
    <location>
        <begin position="663"/>
        <end position="680"/>
    </location>
</feature>
<gene>
    <name evidence="12" type="ORF">HDU87_002983</name>
</gene>
<dbReference type="AlphaFoldDB" id="A0AAD5TKM9"/>
<dbReference type="InterPro" id="IPR028082">
    <property type="entry name" value="Peripla_BP_I"/>
</dbReference>
<keyword evidence="6" id="KW-0675">Receptor</keyword>
<evidence type="ECO:0000256" key="7">
    <source>
        <dbReference type="ARBA" id="ARBA00023180"/>
    </source>
</evidence>
<dbReference type="PRINTS" id="PR01176">
    <property type="entry name" value="GABABRECEPTR"/>
</dbReference>
<evidence type="ECO:0000256" key="4">
    <source>
        <dbReference type="ARBA" id="ARBA00023040"/>
    </source>
</evidence>
<feature type="region of interest" description="Disordered" evidence="9">
    <location>
        <begin position="663"/>
        <end position="701"/>
    </location>
</feature>
<dbReference type="SUPFAM" id="SSF53822">
    <property type="entry name" value="Periplasmic binding protein-like I"/>
    <property type="match status" value="1"/>
</dbReference>
<dbReference type="InterPro" id="IPR000337">
    <property type="entry name" value="GPCR_3"/>
</dbReference>
<evidence type="ECO:0000313" key="12">
    <source>
        <dbReference type="EMBL" id="KAJ3179374.1"/>
    </source>
</evidence>
<sequence>MTERALLGARLAADEITSDPTKWFGSVPFVVNPIDDQITDAEAYGKTISAVQNSVIDAGYNGVLGDRYSSATEMVAYTLAESGIFQCSIWSTSPSLSNKVQFPTFFRLVADDNFQALVILELVKSQGWKRIGALVGDESYGQGLLDKVRSSVDSYGMSLLASYTFYTNDPEGIDYRVSQLKALGARIILLFPNGEQDAVLLFRSLAANGMVGPDYVYIGGDNLLEVMAATENAADVANVQGLLMTEALEYSESTKPFEANFLAKYGRAPLSGAVAWYDATYAFAYAFQKLQNDYGYSATDIANNRWLEQNLNVTQFTNFSFQGAMREASWMPDGDSMNALFHVMNLVNGTYNEVAIGEVGDLTITNKIVFASGLTDIPSDSPMMVDETIGYKKPAPVAIIALTAVLLALITVSILPLAVFRDHRLLKPVSPLFMALSLVGMLLCLLSIFVDAVGIPTKTSCNSYMALMAVGFGTVVGGILVKLRRLYRIFDNRIAHRRASPNSELLAESGVIVLVEFILVFIWAGGYPLLPQEHNDLVAATHYYTCESANTSASKGLSAAVFVYNGLLVLACCYFAFATRDIYSAYNEAKAIGVAIYNILFCAIIILLTTLLTPLSPVPGFLIRSAFVLVAVGVAYAALCGRFLYSMVASQALSDEYHAADGGGGGGPVGESGAQHGSGSGSAHSGIAPLTPQQRRQSKTWVDPKAAALTAGYKNDMFPIRGTSRITATSQWRNFHISVMVKPSPLLVIVSEKDQAVGLAVPLKQVTAECAEQEDARFTVRWSKGALQVQTSKPADAQDWVQTIQAFARGDTRGSVSPAVGADIKRSEPLLE</sequence>
<dbReference type="PANTHER" id="PTHR10519:SF20">
    <property type="entry name" value="G-PROTEIN COUPLED RECEPTOR 156-RELATED"/>
    <property type="match status" value="1"/>
</dbReference>
<keyword evidence="5 10" id="KW-0472">Membrane</keyword>
<dbReference type="Gene3D" id="3.40.50.2300">
    <property type="match status" value="2"/>
</dbReference>
<evidence type="ECO:0000259" key="11">
    <source>
        <dbReference type="PROSITE" id="PS50259"/>
    </source>
</evidence>
<keyword evidence="8" id="KW-0807">Transducer</keyword>
<feature type="transmembrane region" description="Helical" evidence="10">
    <location>
        <begin position="591"/>
        <end position="615"/>
    </location>
</feature>
<dbReference type="GO" id="GO:0004965">
    <property type="term" value="F:G protein-coupled GABA receptor activity"/>
    <property type="evidence" value="ECO:0007669"/>
    <property type="project" value="InterPro"/>
</dbReference>
<name>A0AAD5TKM9_9FUNG</name>
<dbReference type="InterPro" id="IPR001828">
    <property type="entry name" value="ANF_lig-bd_rcpt"/>
</dbReference>